<keyword evidence="2" id="KW-1185">Reference proteome</keyword>
<proteinExistence type="predicted"/>
<evidence type="ECO:0000313" key="1">
    <source>
        <dbReference type="EMBL" id="KAF3577002.1"/>
    </source>
</evidence>
<evidence type="ECO:0000313" key="2">
    <source>
        <dbReference type="Proteomes" id="UP000266723"/>
    </source>
</evidence>
<name>A0ABQ7DHH0_BRACR</name>
<dbReference type="Proteomes" id="UP000266723">
    <property type="component" value="Unassembled WGS sequence"/>
</dbReference>
<organism evidence="1 2">
    <name type="scientific">Brassica cretica</name>
    <name type="common">Mustard</name>
    <dbReference type="NCBI Taxonomy" id="69181"/>
    <lineage>
        <taxon>Eukaryota</taxon>
        <taxon>Viridiplantae</taxon>
        <taxon>Streptophyta</taxon>
        <taxon>Embryophyta</taxon>
        <taxon>Tracheophyta</taxon>
        <taxon>Spermatophyta</taxon>
        <taxon>Magnoliopsida</taxon>
        <taxon>eudicotyledons</taxon>
        <taxon>Gunneridae</taxon>
        <taxon>Pentapetalae</taxon>
        <taxon>rosids</taxon>
        <taxon>malvids</taxon>
        <taxon>Brassicales</taxon>
        <taxon>Brassicaceae</taxon>
        <taxon>Brassiceae</taxon>
        <taxon>Brassica</taxon>
    </lineage>
</organism>
<accession>A0ABQ7DHH0</accession>
<gene>
    <name evidence="1" type="ORF">DY000_02031753</name>
</gene>
<reference evidence="1 2" key="1">
    <citation type="journal article" date="2020" name="BMC Genomics">
        <title>Intraspecific diversification of the crop wild relative Brassica cretica Lam. using demographic model selection.</title>
        <authorList>
            <person name="Kioukis A."/>
            <person name="Michalopoulou V.A."/>
            <person name="Briers L."/>
            <person name="Pirintsos S."/>
            <person name="Studholme D.J."/>
            <person name="Pavlidis P."/>
            <person name="Sarris P.F."/>
        </authorList>
    </citation>
    <scope>NUCLEOTIDE SEQUENCE [LARGE SCALE GENOMIC DNA]</scope>
    <source>
        <strain evidence="2">cv. PFS-1207/04</strain>
    </source>
</reference>
<sequence>MANQQLQFSELKIGRSIKFVSRKEESRWVSIWSFLMDRHLDLCSLFIHLFVFYYNQHLISPSRPFTLETVAFRHGEFSNPLENQDGVVAPIQVWMLQFWEAGKAQRGDELMGVDMLLFDVKSTLMPATVNVHRLANFRDRLQAADLISLGATRTSGFQTHL</sequence>
<dbReference type="EMBL" id="QGKV02000649">
    <property type="protein sequence ID" value="KAF3577002.1"/>
    <property type="molecule type" value="Genomic_DNA"/>
</dbReference>
<protein>
    <submittedName>
        <fullName evidence="1">Uncharacterized protein</fullName>
    </submittedName>
</protein>
<comment type="caution">
    <text evidence="1">The sequence shown here is derived from an EMBL/GenBank/DDBJ whole genome shotgun (WGS) entry which is preliminary data.</text>
</comment>